<dbReference type="EC" id="2.7.7.108" evidence="5"/>
<dbReference type="GO" id="GO:0070733">
    <property type="term" value="F:AMPylase activity"/>
    <property type="evidence" value="ECO:0007669"/>
    <property type="project" value="UniProtKB-EC"/>
</dbReference>
<comment type="caution">
    <text evidence="9">The sequence shown here is derived from an EMBL/GenBank/DDBJ whole genome shotgun (WGS) entry which is preliminary data.</text>
</comment>
<evidence type="ECO:0000256" key="2">
    <source>
        <dbReference type="ARBA" id="ARBA00022695"/>
    </source>
</evidence>
<evidence type="ECO:0000256" key="1">
    <source>
        <dbReference type="ARBA" id="ARBA00022679"/>
    </source>
</evidence>
<protein>
    <recommendedName>
        <fullName evidence="5">protein adenylyltransferase</fullName>
        <ecNumber evidence="5">2.7.7.108</ecNumber>
    </recommendedName>
</protein>
<keyword evidence="2" id="KW-0548">Nucleotidyltransferase</keyword>
<sequence>MIIDRDELAEVEQQLSAARYTQLGISLLPGAYDAAHLRRFHRQLFADVYDWAGTTRSVNIAKDGHPFCLAPNIDSQLDALFTGLARNQYLLHLDRETFVSRLAEFYGDMNAIHPFREGNGRTQRAFLRQLAAGAGWTLRWDDLAKDANDGACHRYRHHFDPEELIALLGPLVLRRGGQE</sequence>
<gene>
    <name evidence="9" type="ORF">FF36_05925</name>
</gene>
<comment type="catalytic activity">
    <reaction evidence="7">
        <text>L-tyrosyl-[protein] + ATP = O-(5'-adenylyl)-L-tyrosyl-[protein] + diphosphate</text>
        <dbReference type="Rhea" id="RHEA:54288"/>
        <dbReference type="Rhea" id="RHEA-COMP:10136"/>
        <dbReference type="Rhea" id="RHEA-COMP:13846"/>
        <dbReference type="ChEBI" id="CHEBI:30616"/>
        <dbReference type="ChEBI" id="CHEBI:33019"/>
        <dbReference type="ChEBI" id="CHEBI:46858"/>
        <dbReference type="ChEBI" id="CHEBI:83624"/>
        <dbReference type="EC" id="2.7.7.108"/>
    </reaction>
</comment>
<organism evidence="9 10">
    <name type="scientific">Frankia torreyi</name>
    <dbReference type="NCBI Taxonomy" id="1856"/>
    <lineage>
        <taxon>Bacteria</taxon>
        <taxon>Bacillati</taxon>
        <taxon>Actinomycetota</taxon>
        <taxon>Actinomycetes</taxon>
        <taxon>Frankiales</taxon>
        <taxon>Frankiaceae</taxon>
        <taxon>Frankia</taxon>
    </lineage>
</organism>
<dbReference type="RefSeq" id="WP_044888350.1">
    <property type="nucleotide sequence ID" value="NZ_JYFN01000084.1"/>
</dbReference>
<dbReference type="GO" id="GO:0051301">
    <property type="term" value="P:cell division"/>
    <property type="evidence" value="ECO:0007669"/>
    <property type="project" value="UniProtKB-KW"/>
</dbReference>
<keyword evidence="9" id="KW-0132">Cell division</keyword>
<dbReference type="PROSITE" id="PS51459">
    <property type="entry name" value="FIDO"/>
    <property type="match status" value="1"/>
</dbReference>
<evidence type="ECO:0000256" key="3">
    <source>
        <dbReference type="ARBA" id="ARBA00022741"/>
    </source>
</evidence>
<reference evidence="10" key="1">
    <citation type="submission" date="2015-02" db="EMBL/GenBank/DDBJ databases">
        <title>Draft Genome of Frankia sp. CpI1-S.</title>
        <authorList>
            <person name="Oshone R.T."/>
            <person name="Ngom M."/>
            <person name="Ghodhbane-Gtari F."/>
            <person name="Gtari M."/>
            <person name="Morris K."/>
            <person name="Thomas K."/>
            <person name="Sen A."/>
            <person name="Tisa L.S."/>
        </authorList>
    </citation>
    <scope>NUCLEOTIDE SEQUENCE [LARGE SCALE GENOMIC DNA]</scope>
    <source>
        <strain evidence="10">CpI1-S</strain>
    </source>
</reference>
<dbReference type="PANTHER" id="PTHR39560">
    <property type="entry name" value="PROTEIN ADENYLYLTRANSFERASE FIC-RELATED"/>
    <property type="match status" value="1"/>
</dbReference>
<evidence type="ECO:0000259" key="8">
    <source>
        <dbReference type="PROSITE" id="PS51459"/>
    </source>
</evidence>
<proteinExistence type="predicted"/>
<dbReference type="PANTHER" id="PTHR39560:SF1">
    <property type="entry name" value="PROTEIN ADENYLYLTRANSFERASE FIC-RELATED"/>
    <property type="match status" value="1"/>
</dbReference>
<dbReference type="GO" id="GO:0005524">
    <property type="term" value="F:ATP binding"/>
    <property type="evidence" value="ECO:0007669"/>
    <property type="project" value="UniProtKB-KW"/>
</dbReference>
<evidence type="ECO:0000313" key="9">
    <source>
        <dbReference type="EMBL" id="KJE19804.1"/>
    </source>
</evidence>
<dbReference type="InterPro" id="IPR036597">
    <property type="entry name" value="Fido-like_dom_sf"/>
</dbReference>
<dbReference type="Gene3D" id="1.10.3290.10">
    <property type="entry name" value="Fido-like domain"/>
    <property type="match status" value="1"/>
</dbReference>
<keyword evidence="1" id="KW-0808">Transferase</keyword>
<accession>A0A0D8B7A5</accession>
<dbReference type="InterPro" id="IPR003812">
    <property type="entry name" value="Fido"/>
</dbReference>
<keyword evidence="9" id="KW-0131">Cell cycle</keyword>
<name>A0A0D8B7A5_9ACTN</name>
<keyword evidence="4" id="KW-0067">ATP-binding</keyword>
<dbReference type="PATRIC" id="fig|1502723.3.peg.6718"/>
<evidence type="ECO:0000256" key="5">
    <source>
        <dbReference type="ARBA" id="ARBA00034531"/>
    </source>
</evidence>
<dbReference type="AlphaFoldDB" id="A0A0D8B7A5"/>
<dbReference type="GO" id="GO:0051302">
    <property type="term" value="P:regulation of cell division"/>
    <property type="evidence" value="ECO:0007669"/>
    <property type="project" value="TreeGrafter"/>
</dbReference>
<keyword evidence="3" id="KW-0547">Nucleotide-binding</keyword>
<feature type="domain" description="Fido" evidence="8">
    <location>
        <begin position="32"/>
        <end position="174"/>
    </location>
</feature>
<dbReference type="Proteomes" id="UP000032545">
    <property type="component" value="Unassembled WGS sequence"/>
</dbReference>
<evidence type="ECO:0000313" key="10">
    <source>
        <dbReference type="Proteomes" id="UP000032545"/>
    </source>
</evidence>
<evidence type="ECO:0000256" key="7">
    <source>
        <dbReference type="ARBA" id="ARBA00048696"/>
    </source>
</evidence>
<dbReference type="EMBL" id="JYFN01000084">
    <property type="protein sequence ID" value="KJE19804.1"/>
    <property type="molecule type" value="Genomic_DNA"/>
</dbReference>
<keyword evidence="10" id="KW-1185">Reference proteome</keyword>
<evidence type="ECO:0000256" key="4">
    <source>
        <dbReference type="ARBA" id="ARBA00022840"/>
    </source>
</evidence>
<reference evidence="9 10" key="2">
    <citation type="journal article" date="2016" name="Genome Announc.">
        <title>Permanent Draft Genome Sequences for Two Variants of Frankia sp. Strain CpI1, the First Frankia Strain Isolated from Root Nodules of Comptonia peregrina.</title>
        <authorList>
            <person name="Oshone R."/>
            <person name="Hurst S.G.IV."/>
            <person name="Abebe-Akele F."/>
            <person name="Simpson S."/>
            <person name="Morris K."/>
            <person name="Thomas W.K."/>
            <person name="Tisa L.S."/>
        </authorList>
    </citation>
    <scope>NUCLEOTIDE SEQUENCE [LARGE SCALE GENOMIC DNA]</scope>
    <source>
        <strain evidence="10">CpI1-S</strain>
    </source>
</reference>
<dbReference type="Pfam" id="PF02661">
    <property type="entry name" value="Fic"/>
    <property type="match status" value="1"/>
</dbReference>
<dbReference type="OrthoDB" id="9813719at2"/>
<comment type="catalytic activity">
    <reaction evidence="6">
        <text>L-threonyl-[protein] + ATP = 3-O-(5'-adenylyl)-L-threonyl-[protein] + diphosphate</text>
        <dbReference type="Rhea" id="RHEA:54292"/>
        <dbReference type="Rhea" id="RHEA-COMP:11060"/>
        <dbReference type="Rhea" id="RHEA-COMP:13847"/>
        <dbReference type="ChEBI" id="CHEBI:30013"/>
        <dbReference type="ChEBI" id="CHEBI:30616"/>
        <dbReference type="ChEBI" id="CHEBI:33019"/>
        <dbReference type="ChEBI" id="CHEBI:138113"/>
        <dbReference type="EC" id="2.7.7.108"/>
    </reaction>
</comment>
<evidence type="ECO:0000256" key="6">
    <source>
        <dbReference type="ARBA" id="ARBA00047939"/>
    </source>
</evidence>
<dbReference type="SUPFAM" id="SSF140931">
    <property type="entry name" value="Fic-like"/>
    <property type="match status" value="1"/>
</dbReference>